<dbReference type="InterPro" id="IPR027417">
    <property type="entry name" value="P-loop_NTPase"/>
</dbReference>
<dbReference type="SUPFAM" id="SSF50978">
    <property type="entry name" value="WD40 repeat-like"/>
    <property type="match status" value="1"/>
</dbReference>
<organism evidence="4 5">
    <name type="scientific">Popillia japonica</name>
    <name type="common">Japanese beetle</name>
    <dbReference type="NCBI Taxonomy" id="7064"/>
    <lineage>
        <taxon>Eukaryota</taxon>
        <taxon>Metazoa</taxon>
        <taxon>Ecdysozoa</taxon>
        <taxon>Arthropoda</taxon>
        <taxon>Hexapoda</taxon>
        <taxon>Insecta</taxon>
        <taxon>Pterygota</taxon>
        <taxon>Neoptera</taxon>
        <taxon>Endopterygota</taxon>
        <taxon>Coleoptera</taxon>
        <taxon>Polyphaga</taxon>
        <taxon>Scarabaeiformia</taxon>
        <taxon>Scarabaeidae</taxon>
        <taxon>Rutelinae</taxon>
        <taxon>Popillia</taxon>
    </lineage>
</organism>
<keyword evidence="5" id="KW-1185">Reference proteome</keyword>
<evidence type="ECO:0000256" key="2">
    <source>
        <dbReference type="ARBA" id="ARBA00022737"/>
    </source>
</evidence>
<keyword evidence="1 3" id="KW-0853">WD repeat</keyword>
<dbReference type="GO" id="GO:0080008">
    <property type="term" value="C:Cul4-RING E3 ubiquitin ligase complex"/>
    <property type="evidence" value="ECO:0007669"/>
    <property type="project" value="TreeGrafter"/>
</dbReference>
<dbReference type="InterPro" id="IPR045151">
    <property type="entry name" value="DCAF8"/>
</dbReference>
<evidence type="ECO:0000313" key="4">
    <source>
        <dbReference type="EMBL" id="KAK9693043.1"/>
    </source>
</evidence>
<gene>
    <name evidence="4" type="ORF">QE152_g34459</name>
</gene>
<accession>A0AAW1ITW3</accession>
<comment type="caution">
    <text evidence="4">The sequence shown here is derived from an EMBL/GenBank/DDBJ whole genome shotgun (WGS) entry which is preliminary data.</text>
</comment>
<dbReference type="Gene3D" id="3.40.50.300">
    <property type="entry name" value="P-loop containing nucleotide triphosphate hydrolases"/>
    <property type="match status" value="1"/>
</dbReference>
<evidence type="ECO:0000256" key="3">
    <source>
        <dbReference type="PROSITE-ProRule" id="PRU00221"/>
    </source>
</evidence>
<dbReference type="GO" id="GO:0005737">
    <property type="term" value="C:cytoplasm"/>
    <property type="evidence" value="ECO:0007669"/>
    <property type="project" value="TreeGrafter"/>
</dbReference>
<dbReference type="Gene3D" id="2.130.10.10">
    <property type="entry name" value="YVTN repeat-like/Quinoprotein amine dehydrogenase"/>
    <property type="match status" value="2"/>
</dbReference>
<dbReference type="InterPro" id="IPR001680">
    <property type="entry name" value="WD40_rpt"/>
</dbReference>
<dbReference type="SUPFAM" id="SSF52540">
    <property type="entry name" value="P-loop containing nucleoside triphosphate hydrolases"/>
    <property type="match status" value="1"/>
</dbReference>
<dbReference type="PROSITE" id="PS50294">
    <property type="entry name" value="WD_REPEATS_REGION"/>
    <property type="match status" value="1"/>
</dbReference>
<name>A0AAW1ITW3_POPJA</name>
<dbReference type="InterPro" id="IPR015943">
    <property type="entry name" value="WD40/YVTN_repeat-like_dom_sf"/>
</dbReference>
<dbReference type="EMBL" id="JASPKY010000555">
    <property type="protein sequence ID" value="KAK9693043.1"/>
    <property type="molecule type" value="Genomic_DNA"/>
</dbReference>
<evidence type="ECO:0000256" key="1">
    <source>
        <dbReference type="ARBA" id="ARBA00022574"/>
    </source>
</evidence>
<dbReference type="GO" id="GO:0045717">
    <property type="term" value="P:negative regulation of fatty acid biosynthetic process"/>
    <property type="evidence" value="ECO:0007669"/>
    <property type="project" value="TreeGrafter"/>
</dbReference>
<dbReference type="PROSITE" id="PS50082">
    <property type="entry name" value="WD_REPEATS_2"/>
    <property type="match status" value="3"/>
</dbReference>
<keyword evidence="2" id="KW-0677">Repeat</keyword>
<protein>
    <submittedName>
        <fullName evidence="4">WD domain, G-beta repeat</fullName>
    </submittedName>
</protein>
<feature type="repeat" description="WD" evidence="3">
    <location>
        <begin position="677"/>
        <end position="709"/>
    </location>
</feature>
<dbReference type="Pfam" id="PF00400">
    <property type="entry name" value="WD40"/>
    <property type="match status" value="3"/>
</dbReference>
<dbReference type="PANTHER" id="PTHR15574:SF40">
    <property type="entry name" value="WD AND TETRATRICOPEPTIDE REPEATS PROTEIN 1"/>
    <property type="match status" value="1"/>
</dbReference>
<proteinExistence type="predicted"/>
<reference evidence="4 5" key="1">
    <citation type="journal article" date="2024" name="BMC Genomics">
        <title>De novo assembly and annotation of Popillia japonica's genome with initial clues to its potential as an invasive pest.</title>
        <authorList>
            <person name="Cucini C."/>
            <person name="Boschi S."/>
            <person name="Funari R."/>
            <person name="Cardaioli E."/>
            <person name="Iannotti N."/>
            <person name="Marturano G."/>
            <person name="Paoli F."/>
            <person name="Bruttini M."/>
            <person name="Carapelli A."/>
            <person name="Frati F."/>
            <person name="Nardi F."/>
        </authorList>
    </citation>
    <scope>NUCLEOTIDE SEQUENCE [LARGE SCALE GENOMIC DNA]</scope>
    <source>
        <strain evidence="4">DMR45628</strain>
    </source>
</reference>
<dbReference type="PANTHER" id="PTHR15574">
    <property type="entry name" value="WD REPEAT DOMAIN-CONTAINING FAMILY"/>
    <property type="match status" value="1"/>
</dbReference>
<feature type="repeat" description="WD" evidence="3">
    <location>
        <begin position="1103"/>
        <end position="1130"/>
    </location>
</feature>
<dbReference type="AlphaFoldDB" id="A0AAW1ITW3"/>
<dbReference type="SMART" id="SM00320">
    <property type="entry name" value="WD40"/>
    <property type="match status" value="6"/>
</dbReference>
<dbReference type="Proteomes" id="UP001458880">
    <property type="component" value="Unassembled WGS sequence"/>
</dbReference>
<evidence type="ECO:0000313" key="5">
    <source>
        <dbReference type="Proteomes" id="UP001458880"/>
    </source>
</evidence>
<feature type="repeat" description="WD" evidence="3">
    <location>
        <begin position="1131"/>
        <end position="1163"/>
    </location>
</feature>
<dbReference type="InterPro" id="IPR036322">
    <property type="entry name" value="WD40_repeat_dom_sf"/>
</dbReference>
<sequence length="1222" mass="140988">MDTTQQDRIYLPSQSEGVDAKEYLLKYVEREFPEPSSGGVHKTAVYSVPRKFQKTGEDQAISAERRVFERLHGLCSGSSNTWVTFFHSASYAGHSHRNKRDGKLMVREHDFVVFVKYSGKYFVSLIEVKSTHDENANIKDLEYTGNARVIKNNKRSAQHQLRDHLEILLEFLNISHDESKIQTYIMWPYLSSLTRDPQKNIVRRWRDEPDLHIFENTLMKQENFNEWFRSNIISNAKAMKEEHFVKLLNRYILLSCGVFVDEINEGMLALLNQEQLEILNSNACHVTQGDPFVVHGAAGTGKTLLILKKLEQLHRMGQLNEKNRALYLCFWPGIRCEVEQKLESLKIRQYVDTGRFYISLPSFLNTNKSNYKHIFMDEAEAISLSFEPNIMSSTMSTIFRKYRAANCILKPDCNHENPKSCYSPNWGELWFLVDMHQASLFLPKLTPPLFRRPSIVLNKVMRSTGNIFNMFKQFYTNLMPRLPQQILSQINIPSISLGHHISGPSVCWVNTDFSRELTHPSTSNGSLKSMIKVIIDLCATKGFKPNDICVIPFLHNEYYRPDKFNTEIDSYFVENGFRPRGIGEIEDFIIKKQTNDFLISWVLKVKGIEFKVVILVIDEDDYDMNDSEDRKKTYIMSSRCTCLLVIYNVYLIRFPFEDQNFQFTRPLLKRLTLEHQLDGHSGCINCLEWTSNGKLLASGSDDIHVRIWDPFNYKCLNVISTTHVGNIFSIKFLGDESLIATGAGDCRVLVRSIDDTRTSAPHITCKCHRGRVKRLAKAPDQPLLFWSASEDGLVIQYDLREPHECMVKSTIFIELADVDLKCISINPTKPYLVAIGANDCYVRLYDRRMVRTSQFRTPSTLNSPKRELPEPQDSNCVQYYSPGHLAKDCKDEDLGDKLAATYVTFNRSGTELLVNMGGEHIYLYDLNNSQHIDELSVPDNLFNSRNGNCLSYDLEMCINIDIQDTSDRSPITMEYIKKAERLLRRNWSGDTYSAARYYYNAMQQRPTDKKILMAFIKCLVDLKWYYEARNWLNLYQKRFPYEDCKELASNVHTCCKCNEEKHVDPSVTKQEKELRAASKDYDLRFVGHCNTTTDIKEVNYLGENGNYICAGSDDGLIFIWDRQTTEVLTALRGDAAIVNCIQPHPSACYLASSGIDPCIRLWSPAKEDGTLNPYIITDHDAAIEANQRRMTMNPFETMLIDMGYRRVRDFNSPQRIHVCRAS</sequence>